<proteinExistence type="predicted"/>
<protein>
    <submittedName>
        <fullName evidence="2">Uncharacterized protein</fullName>
    </submittedName>
</protein>
<accession>A0A5J4X472</accession>
<reference evidence="2 3" key="1">
    <citation type="submission" date="2019-03" db="EMBL/GenBank/DDBJ databases">
        <title>Single cell metagenomics reveals metabolic interactions within the superorganism composed of flagellate Streblomastix strix and complex community of Bacteroidetes bacteria on its surface.</title>
        <authorList>
            <person name="Treitli S.C."/>
            <person name="Kolisko M."/>
            <person name="Husnik F."/>
            <person name="Keeling P."/>
            <person name="Hampl V."/>
        </authorList>
    </citation>
    <scope>NUCLEOTIDE SEQUENCE [LARGE SCALE GENOMIC DNA]</scope>
    <source>
        <strain evidence="2">ST1C</strain>
    </source>
</reference>
<dbReference type="AlphaFoldDB" id="A0A5J4X472"/>
<feature type="compositionally biased region" description="Low complexity" evidence="1">
    <location>
        <begin position="105"/>
        <end position="141"/>
    </location>
</feature>
<gene>
    <name evidence="2" type="ORF">EZS28_003169</name>
</gene>
<comment type="caution">
    <text evidence="2">The sequence shown here is derived from an EMBL/GenBank/DDBJ whole genome shotgun (WGS) entry which is preliminary data.</text>
</comment>
<dbReference type="Proteomes" id="UP000324800">
    <property type="component" value="Unassembled WGS sequence"/>
</dbReference>
<sequence length="321" mass="36319">MGTCPFCYETTSDNNDDISPDIYNFSDSEAGTNTVITQQEVLEQEQLLQQHITTLMSHMNQSVISQILSTPLPQFGPFSPNVTRSPQSPFTSIPPPSIEYILAQQREQQQARNRQQGIPHHSTPPTTPTSPSSSVASFGSPPTAPLIPPRNGRQNQYQTVTIINPPNAQQYEMNMFQSFNALNRPITNQQRQQHALEQQLQLQHQQRQQQLLSPMPQRIESNINQHSPPAQYHGLMANFFTTEQPSPIAPTLRQQVSPSESLPDLQNALNSAIFQIKIIQANQCINLIVRFVKNISQTTFIFIFIFNIKTVSNFYSHTNIR</sequence>
<name>A0A5J4X472_9EUKA</name>
<organism evidence="2 3">
    <name type="scientific">Streblomastix strix</name>
    <dbReference type="NCBI Taxonomy" id="222440"/>
    <lineage>
        <taxon>Eukaryota</taxon>
        <taxon>Metamonada</taxon>
        <taxon>Preaxostyla</taxon>
        <taxon>Oxymonadida</taxon>
        <taxon>Streblomastigidae</taxon>
        <taxon>Streblomastix</taxon>
    </lineage>
</organism>
<evidence type="ECO:0000313" key="2">
    <source>
        <dbReference type="EMBL" id="KAA6401309.1"/>
    </source>
</evidence>
<evidence type="ECO:0000313" key="3">
    <source>
        <dbReference type="Proteomes" id="UP000324800"/>
    </source>
</evidence>
<evidence type="ECO:0000256" key="1">
    <source>
        <dbReference type="SAM" id="MobiDB-lite"/>
    </source>
</evidence>
<dbReference type="EMBL" id="SNRW01000411">
    <property type="protein sequence ID" value="KAA6401309.1"/>
    <property type="molecule type" value="Genomic_DNA"/>
</dbReference>
<feature type="region of interest" description="Disordered" evidence="1">
    <location>
        <begin position="105"/>
        <end position="153"/>
    </location>
</feature>